<dbReference type="Pfam" id="PF01467">
    <property type="entry name" value="CTP_transf_like"/>
    <property type="match status" value="1"/>
</dbReference>
<dbReference type="InterPro" id="IPR014729">
    <property type="entry name" value="Rossmann-like_a/b/a_fold"/>
</dbReference>
<evidence type="ECO:0000256" key="2">
    <source>
        <dbReference type="ARBA" id="ARBA00022642"/>
    </source>
</evidence>
<evidence type="ECO:0000259" key="8">
    <source>
        <dbReference type="Pfam" id="PF01467"/>
    </source>
</evidence>
<dbReference type="InterPro" id="IPR005248">
    <property type="entry name" value="NadD/NMNAT"/>
</dbReference>
<keyword evidence="6" id="KW-0067">ATP-binding</keyword>
<accession>A0A382MCS2</accession>
<dbReference type="SUPFAM" id="SSF52374">
    <property type="entry name" value="Nucleotidylyl transferase"/>
    <property type="match status" value="1"/>
</dbReference>
<evidence type="ECO:0000256" key="6">
    <source>
        <dbReference type="ARBA" id="ARBA00022840"/>
    </source>
</evidence>
<evidence type="ECO:0000256" key="5">
    <source>
        <dbReference type="ARBA" id="ARBA00022741"/>
    </source>
</evidence>
<dbReference type="PANTHER" id="PTHR39321">
    <property type="entry name" value="NICOTINATE-NUCLEOTIDE ADENYLYLTRANSFERASE-RELATED"/>
    <property type="match status" value="1"/>
</dbReference>
<dbReference type="GO" id="GO:0005524">
    <property type="term" value="F:ATP binding"/>
    <property type="evidence" value="ECO:0007669"/>
    <property type="project" value="UniProtKB-KW"/>
</dbReference>
<gene>
    <name evidence="9" type="ORF">METZ01_LOCUS299657</name>
</gene>
<dbReference type="Gene3D" id="3.40.50.620">
    <property type="entry name" value="HUPs"/>
    <property type="match status" value="1"/>
</dbReference>
<name>A0A382MCS2_9ZZZZ</name>
<evidence type="ECO:0000313" key="9">
    <source>
        <dbReference type="EMBL" id="SVC46803.1"/>
    </source>
</evidence>
<dbReference type="CDD" id="cd02165">
    <property type="entry name" value="NMNAT"/>
    <property type="match status" value="1"/>
</dbReference>
<evidence type="ECO:0000256" key="7">
    <source>
        <dbReference type="ARBA" id="ARBA00023027"/>
    </source>
</evidence>
<sequence length="193" mass="22840">MKSIGLLGGSFDPPHKGHIYISLEAKKILQLDGIWWLVTPKNPLKISRPASYEERIHNCKSITKTHPIKIEEIEKKIKSIYSFQTINFLQNHYENINFFWLMGADNLINFHCWQKWREIFSSIPIVIFRRHGYNVKALKSITLKTFNNFEISDKPLNKKKFTTLPAWTWIDNKEIKISSTEIRKQRELLRGKN</sequence>
<evidence type="ECO:0000256" key="3">
    <source>
        <dbReference type="ARBA" id="ARBA00022679"/>
    </source>
</evidence>
<dbReference type="GO" id="GO:0009435">
    <property type="term" value="P:NAD+ biosynthetic process"/>
    <property type="evidence" value="ECO:0007669"/>
    <property type="project" value="UniProtKB-UniPathway"/>
</dbReference>
<evidence type="ECO:0000256" key="4">
    <source>
        <dbReference type="ARBA" id="ARBA00022695"/>
    </source>
</evidence>
<keyword evidence="3" id="KW-0808">Transferase</keyword>
<dbReference type="UniPathway" id="UPA00253"/>
<dbReference type="NCBIfam" id="TIGR00482">
    <property type="entry name" value="nicotinate (nicotinamide) nucleotide adenylyltransferase"/>
    <property type="match status" value="1"/>
</dbReference>
<dbReference type="HAMAP" id="MF_00244">
    <property type="entry name" value="NaMN_adenylyltr"/>
    <property type="match status" value="1"/>
</dbReference>
<dbReference type="NCBIfam" id="TIGR00125">
    <property type="entry name" value="cyt_tran_rel"/>
    <property type="match status" value="1"/>
</dbReference>
<protein>
    <recommendedName>
        <fullName evidence="8">Cytidyltransferase-like domain-containing protein</fullName>
    </recommendedName>
</protein>
<comment type="pathway">
    <text evidence="1">Cofactor biosynthesis; NAD(+) biosynthesis.</text>
</comment>
<reference evidence="9" key="1">
    <citation type="submission" date="2018-05" db="EMBL/GenBank/DDBJ databases">
        <authorList>
            <person name="Lanie J.A."/>
            <person name="Ng W.-L."/>
            <person name="Kazmierczak K.M."/>
            <person name="Andrzejewski T.M."/>
            <person name="Davidsen T.M."/>
            <person name="Wayne K.J."/>
            <person name="Tettelin H."/>
            <person name="Glass J.I."/>
            <person name="Rusch D."/>
            <person name="Podicherti R."/>
            <person name="Tsui H.-C.T."/>
            <person name="Winkler M.E."/>
        </authorList>
    </citation>
    <scope>NUCLEOTIDE SEQUENCE</scope>
</reference>
<keyword evidence="5" id="KW-0547">Nucleotide-binding</keyword>
<dbReference type="EMBL" id="UINC01092857">
    <property type="protein sequence ID" value="SVC46803.1"/>
    <property type="molecule type" value="Genomic_DNA"/>
</dbReference>
<dbReference type="InterPro" id="IPR004821">
    <property type="entry name" value="Cyt_trans-like"/>
</dbReference>
<dbReference type="PANTHER" id="PTHR39321:SF3">
    <property type="entry name" value="PHOSPHOPANTETHEINE ADENYLYLTRANSFERASE"/>
    <property type="match status" value="1"/>
</dbReference>
<proteinExistence type="inferred from homology"/>
<keyword evidence="4" id="KW-0548">Nucleotidyltransferase</keyword>
<evidence type="ECO:0000256" key="1">
    <source>
        <dbReference type="ARBA" id="ARBA00004790"/>
    </source>
</evidence>
<keyword evidence="7" id="KW-0520">NAD</keyword>
<organism evidence="9">
    <name type="scientific">marine metagenome</name>
    <dbReference type="NCBI Taxonomy" id="408172"/>
    <lineage>
        <taxon>unclassified sequences</taxon>
        <taxon>metagenomes</taxon>
        <taxon>ecological metagenomes</taxon>
    </lineage>
</organism>
<dbReference type="AlphaFoldDB" id="A0A382MCS2"/>
<feature type="domain" description="Cytidyltransferase-like" evidence="8">
    <location>
        <begin position="6"/>
        <end position="184"/>
    </location>
</feature>
<dbReference type="GO" id="GO:0070566">
    <property type="term" value="F:adenylyltransferase activity"/>
    <property type="evidence" value="ECO:0007669"/>
    <property type="project" value="UniProtKB-ARBA"/>
</dbReference>
<keyword evidence="2" id="KW-0662">Pyridine nucleotide biosynthesis</keyword>